<accession>A0A7X1AN94</accession>
<reference evidence="3 4" key="1">
    <citation type="submission" date="2020-04" db="EMBL/GenBank/DDBJ databases">
        <title>Pseudomonas crami sp. nov., a novel proteolytic bacterial species isolated from cream.</title>
        <authorList>
            <person name="Hofmann K."/>
            <person name="Woller A."/>
            <person name="Huptas C."/>
            <person name="Wenning M."/>
            <person name="Scherer S."/>
            <person name="Doll E.V."/>
        </authorList>
    </citation>
    <scope>NUCLEOTIDE SEQUENCE [LARGE SCALE GENOMIC DNA]</scope>
    <source>
        <strain evidence="1 4">WS 5096</strain>
        <strain evidence="2 3">WS 5106</strain>
    </source>
</reference>
<evidence type="ECO:0000313" key="3">
    <source>
        <dbReference type="Proteomes" id="UP000520513"/>
    </source>
</evidence>
<evidence type="ECO:0000313" key="2">
    <source>
        <dbReference type="EMBL" id="MBC2407698.1"/>
    </source>
</evidence>
<evidence type="ECO:0000313" key="4">
    <source>
        <dbReference type="Proteomes" id="UP000534677"/>
    </source>
</evidence>
<dbReference type="AlphaFoldDB" id="A0A7X1AN94"/>
<name>A0A7X1AN94_9PSED</name>
<dbReference type="Proteomes" id="UP000520513">
    <property type="component" value="Unassembled WGS sequence"/>
</dbReference>
<sequence>MSSVFPYIPSIGALMGYGMRTLAQSASTAHTPSPSDAPATQADIAKALESALDDQPAAKSNARFSSVSITLNNGKGLDIDNATRLLSPPPATGPATSLRGVEIINSATATTTGEHHGLVSSGLAPVWLENYGSIVGKKDTGLKLGGNQRDEVVNAGLIAGGNGMALEMGGGDDVLIVRHGGRFEGAVDGGSGTNQVILDDPRGGTFDGASRMQHLWVVSGTWTLTGAMEANQQGKVYSGATLINKSKIGGSMEVEPGATYSTVQ</sequence>
<comment type="caution">
    <text evidence="2">The sequence shown here is derived from an EMBL/GenBank/DDBJ whole genome shotgun (WGS) entry which is preliminary data.</text>
</comment>
<proteinExistence type="predicted"/>
<dbReference type="RefSeq" id="WP_185710028.1">
    <property type="nucleotide sequence ID" value="NZ_JAAXCY010000006.1"/>
</dbReference>
<protein>
    <submittedName>
        <fullName evidence="2">Uncharacterized protein</fullName>
    </submittedName>
</protein>
<organism evidence="2 3">
    <name type="scientific">Pseudomonas cremoris</name>
    <dbReference type="NCBI Taxonomy" id="2724178"/>
    <lineage>
        <taxon>Bacteria</taxon>
        <taxon>Pseudomonadati</taxon>
        <taxon>Pseudomonadota</taxon>
        <taxon>Gammaproteobacteria</taxon>
        <taxon>Pseudomonadales</taxon>
        <taxon>Pseudomonadaceae</taxon>
        <taxon>Pseudomonas</taxon>
    </lineage>
</organism>
<dbReference type="EMBL" id="JAAXCY010000006">
    <property type="protein sequence ID" value="MBC2407698.1"/>
    <property type="molecule type" value="Genomic_DNA"/>
</dbReference>
<keyword evidence="4" id="KW-1185">Reference proteome</keyword>
<evidence type="ECO:0000313" key="1">
    <source>
        <dbReference type="EMBL" id="MBC2384509.1"/>
    </source>
</evidence>
<dbReference type="Proteomes" id="UP000534677">
    <property type="component" value="Unassembled WGS sequence"/>
</dbReference>
<dbReference type="EMBL" id="JAAXCZ010000017">
    <property type="protein sequence ID" value="MBC2384509.1"/>
    <property type="molecule type" value="Genomic_DNA"/>
</dbReference>
<gene>
    <name evidence="1" type="ORF">HF209_26550</name>
    <name evidence="2" type="ORF">HF257_16945</name>
</gene>